<comment type="caution">
    <text evidence="2">The sequence shown here is derived from an EMBL/GenBank/DDBJ whole genome shotgun (WGS) entry which is preliminary data.</text>
</comment>
<evidence type="ECO:0000313" key="3">
    <source>
        <dbReference type="Proteomes" id="UP000009319"/>
    </source>
</evidence>
<feature type="region of interest" description="Disordered" evidence="1">
    <location>
        <begin position="128"/>
        <end position="147"/>
    </location>
</feature>
<accession>K0PZY5</accession>
<dbReference type="AlphaFoldDB" id="K0PZY5"/>
<sequence>MCYLFTWQRLRGDFLAKARMLVITRPVTVADDTFSLPITLRPPDRDVIALITLQPGSGFGKVPATQTIKEPIRTPFETSNTTQQTPTSLCETPTACGAFHAGRKATNARKRAVQHRVQALHIEDGLHRGHARKPSRSRAWTPNWGLRPSPSKNLMQLSTSASLGVLAGETRRTTSPAASLGITGLQVLPMEQQEFHISFVGF</sequence>
<evidence type="ECO:0000256" key="1">
    <source>
        <dbReference type="SAM" id="MobiDB-lite"/>
    </source>
</evidence>
<name>K0PZY5_9HYPH</name>
<dbReference type="HOGENOM" id="CLU_1353725_0_0_5"/>
<evidence type="ECO:0000313" key="2">
    <source>
        <dbReference type="EMBL" id="CCM75624.1"/>
    </source>
</evidence>
<reference evidence="2 3" key="1">
    <citation type="journal article" date="2013" name="Genome Announc.">
        <title>Draft Genome Sequence of Rhizobium mesoamericanum STM3625, a Nitrogen-Fixing Symbiont of Mimosa pudica Isolated in French Guiana (South America).</title>
        <authorList>
            <person name="Moulin L."/>
            <person name="Mornico D."/>
            <person name="Melkonian R."/>
            <person name="Klonowska A."/>
        </authorList>
    </citation>
    <scope>NUCLEOTIDE SEQUENCE [LARGE SCALE GENOMIC DNA]</scope>
    <source>
        <strain evidence="2 3">STM3625</strain>
    </source>
</reference>
<dbReference type="EMBL" id="CANI01000018">
    <property type="protein sequence ID" value="CCM75624.1"/>
    <property type="molecule type" value="Genomic_DNA"/>
</dbReference>
<protein>
    <submittedName>
        <fullName evidence="2">Uncharacterized protein</fullName>
    </submittedName>
</protein>
<organism evidence="2 3">
    <name type="scientific">Rhizobium mesoamericanum STM3625</name>
    <dbReference type="NCBI Taxonomy" id="1211777"/>
    <lineage>
        <taxon>Bacteria</taxon>
        <taxon>Pseudomonadati</taxon>
        <taxon>Pseudomonadota</taxon>
        <taxon>Alphaproteobacteria</taxon>
        <taxon>Hyphomicrobiales</taxon>
        <taxon>Rhizobiaceae</taxon>
        <taxon>Rhizobium/Agrobacterium group</taxon>
        <taxon>Rhizobium</taxon>
    </lineage>
</organism>
<dbReference type="Proteomes" id="UP000009319">
    <property type="component" value="Unassembled WGS sequence"/>
</dbReference>
<gene>
    <name evidence="2" type="ORF">BN77_2793</name>
</gene>
<keyword evidence="3" id="KW-1185">Reference proteome</keyword>
<proteinExistence type="predicted"/>